<dbReference type="InterPro" id="IPR036188">
    <property type="entry name" value="FAD/NAD-bd_sf"/>
</dbReference>
<feature type="signal peptide" evidence="7">
    <location>
        <begin position="1"/>
        <end position="22"/>
    </location>
</feature>
<accession>A0A250XCR2</accession>
<dbReference type="OrthoDB" id="547090at2759"/>
<feature type="binding site" evidence="6">
    <location>
        <position position="335"/>
    </location>
    <ligand>
        <name>FAD</name>
        <dbReference type="ChEBI" id="CHEBI:57692"/>
    </ligand>
</feature>
<dbReference type="Gene3D" id="3.50.50.60">
    <property type="entry name" value="FAD/NAD(P)-binding domain"/>
    <property type="match status" value="1"/>
</dbReference>
<dbReference type="EC" id="1.4.3.4" evidence="3"/>
<gene>
    <name evidence="9" type="ORF">CEUSTIGMA_g8114.t1</name>
</gene>
<dbReference type="InterPro" id="IPR001613">
    <property type="entry name" value="Flavin_amine_oxidase"/>
</dbReference>
<evidence type="ECO:0000256" key="6">
    <source>
        <dbReference type="PIRSR" id="PIRSR601613-1"/>
    </source>
</evidence>
<evidence type="ECO:0000313" key="9">
    <source>
        <dbReference type="EMBL" id="GAX80679.1"/>
    </source>
</evidence>
<feature type="binding site" evidence="6">
    <location>
        <begin position="107"/>
        <end position="108"/>
    </location>
    <ligand>
        <name>FAD</name>
        <dbReference type="ChEBI" id="CHEBI:57692"/>
    </ligand>
</feature>
<dbReference type="PANTHER" id="PTHR43563:SF1">
    <property type="entry name" value="AMINE OXIDASE [FLAVIN-CONTAINING] B"/>
    <property type="match status" value="1"/>
</dbReference>
<dbReference type="AlphaFoldDB" id="A0A250XCR2"/>
<evidence type="ECO:0000259" key="8">
    <source>
        <dbReference type="Pfam" id="PF01593"/>
    </source>
</evidence>
<comment type="cofactor">
    <cofactor evidence="1">
        <name>FAD</name>
        <dbReference type="ChEBI" id="CHEBI:57692"/>
    </cofactor>
</comment>
<dbReference type="EMBL" id="BEGY01000055">
    <property type="protein sequence ID" value="GAX80679.1"/>
    <property type="molecule type" value="Genomic_DNA"/>
</dbReference>
<comment type="catalytic activity">
    <reaction evidence="5">
        <text>a secondary aliphatic amine + O2 + H2O = a primary amine + an aldehyde + H2O2</text>
        <dbReference type="Rhea" id="RHEA:26414"/>
        <dbReference type="ChEBI" id="CHEBI:15377"/>
        <dbReference type="ChEBI" id="CHEBI:15379"/>
        <dbReference type="ChEBI" id="CHEBI:16240"/>
        <dbReference type="ChEBI" id="CHEBI:17478"/>
        <dbReference type="ChEBI" id="CHEBI:58855"/>
        <dbReference type="ChEBI" id="CHEBI:65296"/>
        <dbReference type="EC" id="1.4.3.4"/>
    </reaction>
</comment>
<evidence type="ECO:0000256" key="4">
    <source>
        <dbReference type="ARBA" id="ARBA00023002"/>
    </source>
</evidence>
<keyword evidence="10" id="KW-1185">Reference proteome</keyword>
<dbReference type="SUPFAM" id="SSF51905">
    <property type="entry name" value="FAD/NAD(P)-binding domain"/>
    <property type="match status" value="1"/>
</dbReference>
<sequence length="578" mass="63400">MISRYALLSLIILSMFVIGLNAITHAKPRVSMTQRRGGPEYMVSNLLGLHDLDDKRPFDDSQSGGPSITKKKRTPSAVDVVIVGAGYSGLYSARQLTRAGYSVAVVEARDRLGGRSLREEITPPGINAPLWVDEGGMWVGPTQTMFLDLLDEYKLPRYLSYHGMGKVAMKWKDQVSMQEGPCWDCLIIPREGESESPEPMKRAIASATGELKEGLEELVRVMTLFRELVDTVSISSPWLTPGAEELDDMTFESWVHNATKNPLARLMMVLAGSEQGAIAEPWWCSTLHVARQLAAAPQTDTPERWLIKGAAGQVPALLAADVEKEGGWVLLDSPVHLITQHPGGVEVHTESDVISASAVIVAMPPHLTGRIRYDPPVPPARDQLTQRVFMGSIIKCIAVYEEPWWRVDPATNMSFAFDPASHGAMRVAFDITPPEDFGGGGSGVLATFVTETSPELFYLTEEERRDLVLQAFAKFYGSRALRPTAFVQKNWAEDPYTGGAYSSVMPLGTWTSFGEAWDKPVGRIFWAGTEVSTRWPGFYEGALHSGAKAVADVMKEVGRPTGDYKGRAADHYAKRGGS</sequence>
<proteinExistence type="inferred from homology"/>
<feature type="binding site" evidence="6">
    <location>
        <position position="530"/>
    </location>
    <ligand>
        <name>FAD</name>
        <dbReference type="ChEBI" id="CHEBI:57692"/>
    </ligand>
</feature>
<protein>
    <recommendedName>
        <fullName evidence="3">monoamine oxidase</fullName>
        <ecNumber evidence="3">1.4.3.4</ecNumber>
    </recommendedName>
</protein>
<feature type="domain" description="Amine oxidase" evidence="8">
    <location>
        <begin position="88"/>
        <end position="554"/>
    </location>
</feature>
<feature type="binding site" evidence="6">
    <location>
        <position position="88"/>
    </location>
    <ligand>
        <name>FAD</name>
        <dbReference type="ChEBI" id="CHEBI:57692"/>
    </ligand>
</feature>
<comment type="caution">
    <text evidence="9">The sequence shown here is derived from an EMBL/GenBank/DDBJ whole genome shotgun (WGS) entry which is preliminary data.</text>
</comment>
<dbReference type="PANTHER" id="PTHR43563">
    <property type="entry name" value="AMINE OXIDASE"/>
    <property type="match status" value="1"/>
</dbReference>
<evidence type="ECO:0000256" key="1">
    <source>
        <dbReference type="ARBA" id="ARBA00001974"/>
    </source>
</evidence>
<organism evidence="9 10">
    <name type="scientific">Chlamydomonas eustigma</name>
    <dbReference type="NCBI Taxonomy" id="1157962"/>
    <lineage>
        <taxon>Eukaryota</taxon>
        <taxon>Viridiplantae</taxon>
        <taxon>Chlorophyta</taxon>
        <taxon>core chlorophytes</taxon>
        <taxon>Chlorophyceae</taxon>
        <taxon>CS clade</taxon>
        <taxon>Chlamydomonadales</taxon>
        <taxon>Chlamydomonadaceae</taxon>
        <taxon>Chlamydomonas</taxon>
    </lineage>
</organism>
<dbReference type="PRINTS" id="PR00757">
    <property type="entry name" value="AMINEOXDASEF"/>
</dbReference>
<evidence type="ECO:0000256" key="2">
    <source>
        <dbReference type="ARBA" id="ARBA00005995"/>
    </source>
</evidence>
<name>A0A250XCR2_9CHLO</name>
<evidence type="ECO:0000313" key="10">
    <source>
        <dbReference type="Proteomes" id="UP000232323"/>
    </source>
</evidence>
<dbReference type="STRING" id="1157962.A0A250XCR2"/>
<evidence type="ECO:0000256" key="5">
    <source>
        <dbReference type="ARBA" id="ARBA00048448"/>
    </source>
</evidence>
<feature type="chain" id="PRO_5013327056" description="monoamine oxidase" evidence="7">
    <location>
        <begin position="23"/>
        <end position="578"/>
    </location>
</feature>
<dbReference type="Proteomes" id="UP000232323">
    <property type="component" value="Unassembled WGS sequence"/>
</dbReference>
<feature type="binding site" evidence="6">
    <location>
        <position position="448"/>
    </location>
    <ligand>
        <name>substrate</name>
    </ligand>
</feature>
<dbReference type="SUPFAM" id="SSF54373">
    <property type="entry name" value="FAD-linked reductases, C-terminal domain"/>
    <property type="match status" value="1"/>
</dbReference>
<reference evidence="9 10" key="1">
    <citation type="submission" date="2017-08" db="EMBL/GenBank/DDBJ databases">
        <title>Acidophilic green algal genome provides insights into adaptation to an acidic environment.</title>
        <authorList>
            <person name="Hirooka S."/>
            <person name="Hirose Y."/>
            <person name="Kanesaki Y."/>
            <person name="Higuchi S."/>
            <person name="Fujiwara T."/>
            <person name="Onuma R."/>
            <person name="Era A."/>
            <person name="Ohbayashi R."/>
            <person name="Uzuka A."/>
            <person name="Nozaki H."/>
            <person name="Yoshikawa H."/>
            <person name="Miyagishima S.Y."/>
        </authorList>
    </citation>
    <scope>NUCLEOTIDE SEQUENCE [LARGE SCALE GENOMIC DNA]</scope>
    <source>
        <strain evidence="9 10">NIES-2499</strain>
    </source>
</reference>
<dbReference type="Pfam" id="PF01593">
    <property type="entry name" value="Amino_oxidase"/>
    <property type="match status" value="1"/>
</dbReference>
<keyword evidence="7" id="KW-0732">Signal</keyword>
<dbReference type="InterPro" id="IPR002937">
    <property type="entry name" value="Amino_oxidase"/>
</dbReference>
<dbReference type="InterPro" id="IPR050703">
    <property type="entry name" value="Flavin_MAO"/>
</dbReference>
<keyword evidence="4" id="KW-0560">Oxidoreductase</keyword>
<evidence type="ECO:0000256" key="7">
    <source>
        <dbReference type="SAM" id="SignalP"/>
    </source>
</evidence>
<dbReference type="GO" id="GO:0097621">
    <property type="term" value="F:monoamine oxidase activity"/>
    <property type="evidence" value="ECO:0007669"/>
    <property type="project" value="UniProtKB-EC"/>
</dbReference>
<comment type="similarity">
    <text evidence="2">Belongs to the flavin monoamine oxidase family.</text>
</comment>
<evidence type="ECO:0000256" key="3">
    <source>
        <dbReference type="ARBA" id="ARBA00012804"/>
    </source>
</evidence>